<accession>A0A381QQI6</accession>
<protein>
    <submittedName>
        <fullName evidence="1">Uncharacterized protein</fullName>
    </submittedName>
</protein>
<organism evidence="1">
    <name type="scientific">marine metagenome</name>
    <dbReference type="NCBI Taxonomy" id="408172"/>
    <lineage>
        <taxon>unclassified sequences</taxon>
        <taxon>metagenomes</taxon>
        <taxon>ecological metagenomes</taxon>
    </lineage>
</organism>
<reference evidence="1" key="1">
    <citation type="submission" date="2018-05" db="EMBL/GenBank/DDBJ databases">
        <authorList>
            <person name="Lanie J.A."/>
            <person name="Ng W.-L."/>
            <person name="Kazmierczak K.M."/>
            <person name="Andrzejewski T.M."/>
            <person name="Davidsen T.M."/>
            <person name="Wayne K.J."/>
            <person name="Tettelin H."/>
            <person name="Glass J.I."/>
            <person name="Rusch D."/>
            <person name="Podicherti R."/>
            <person name="Tsui H.-C.T."/>
            <person name="Winkler M.E."/>
        </authorList>
    </citation>
    <scope>NUCLEOTIDE SEQUENCE</scope>
</reference>
<evidence type="ECO:0000313" key="1">
    <source>
        <dbReference type="EMBL" id="SUZ81224.1"/>
    </source>
</evidence>
<proteinExistence type="predicted"/>
<sequence length="45" mass="5369">MIFNQRHYSEDKYTVFDKVFQFGYVASYKTVQFSHAQFAPIKVTT</sequence>
<dbReference type="EMBL" id="UINC01001460">
    <property type="protein sequence ID" value="SUZ81224.1"/>
    <property type="molecule type" value="Genomic_DNA"/>
</dbReference>
<dbReference type="AlphaFoldDB" id="A0A381QQI6"/>
<name>A0A381QQI6_9ZZZZ</name>
<gene>
    <name evidence="1" type="ORF">METZ01_LOCUS34078</name>
</gene>